<proteinExistence type="predicted"/>
<organism evidence="3 4">
    <name type="scientific">Methylocystis rosea</name>
    <dbReference type="NCBI Taxonomy" id="173366"/>
    <lineage>
        <taxon>Bacteria</taxon>
        <taxon>Pseudomonadati</taxon>
        <taxon>Pseudomonadota</taxon>
        <taxon>Alphaproteobacteria</taxon>
        <taxon>Hyphomicrobiales</taxon>
        <taxon>Methylocystaceae</taxon>
        <taxon>Methylocystis</taxon>
    </lineage>
</organism>
<dbReference type="KEGG" id="mros:EHO51_05825"/>
<protein>
    <submittedName>
        <fullName evidence="3">Uncharacterized protein</fullName>
    </submittedName>
</protein>
<sequence>MSQVAAGNADHRQDDASREPETPGPLPRGDRSRLLPERSRCKYFAIKTQCAEANAIARDLAARANDLREKIQSKTALRNNFLNGAHDGLSHSEREPYAVELEAEIRELVEARNRLEERTVAHAERRNVLAALDRRLTEFLASLSAAPAAAAPLDLKLSADKFDTELAKTRAQIRDLLERIAQVERAPHPSGVVKARARAKIEALAAHPNVRVAVEHGEDFRFPTIVEKTGAAIDVGGLLCWLLKDRLIAAVEREIDEVADDSRALDATTRKRMRTDLAAELFAAESREEAIISAAEAVGRTFDRRADGDVRAVLGLAAARP</sequence>
<dbReference type="AlphaFoldDB" id="A0A3G8M2U1"/>
<dbReference type="RefSeq" id="WP_124738100.1">
    <property type="nucleotide sequence ID" value="NZ_CP034086.1"/>
</dbReference>
<gene>
    <name evidence="3" type="ORF">EHO51_05825</name>
</gene>
<feature type="coiled-coil region" evidence="1">
    <location>
        <begin position="50"/>
        <end position="118"/>
    </location>
</feature>
<feature type="region of interest" description="Disordered" evidence="2">
    <location>
        <begin position="1"/>
        <end position="33"/>
    </location>
</feature>
<name>A0A3G8M2U1_9HYPH</name>
<keyword evidence="1" id="KW-0175">Coiled coil</keyword>
<feature type="compositionally biased region" description="Basic and acidic residues" evidence="2">
    <location>
        <begin position="9"/>
        <end position="21"/>
    </location>
</feature>
<feature type="coiled-coil region" evidence="1">
    <location>
        <begin position="159"/>
        <end position="186"/>
    </location>
</feature>
<evidence type="ECO:0000256" key="2">
    <source>
        <dbReference type="SAM" id="MobiDB-lite"/>
    </source>
</evidence>
<evidence type="ECO:0000256" key="1">
    <source>
        <dbReference type="SAM" id="Coils"/>
    </source>
</evidence>
<evidence type="ECO:0000313" key="3">
    <source>
        <dbReference type="EMBL" id="AZG76283.1"/>
    </source>
</evidence>
<reference evidence="3 4" key="1">
    <citation type="submission" date="2018-11" db="EMBL/GenBank/DDBJ databases">
        <title>Genome squencing of methanotrophic bacteria isolated from alkaline groundwater in Korea.</title>
        <authorList>
            <person name="Nguyen L.N."/>
        </authorList>
    </citation>
    <scope>NUCLEOTIDE SEQUENCE [LARGE SCALE GENOMIC DNA]</scope>
    <source>
        <strain evidence="3 4">GW6</strain>
    </source>
</reference>
<evidence type="ECO:0000313" key="4">
    <source>
        <dbReference type="Proteomes" id="UP000273982"/>
    </source>
</evidence>
<dbReference type="EMBL" id="CP034086">
    <property type="protein sequence ID" value="AZG76283.1"/>
    <property type="molecule type" value="Genomic_DNA"/>
</dbReference>
<dbReference type="Proteomes" id="UP000273982">
    <property type="component" value="Chromosome"/>
</dbReference>
<accession>A0A3G8M2U1</accession>